<reference evidence="1 2" key="2">
    <citation type="submission" date="2018-11" db="EMBL/GenBank/DDBJ databases">
        <authorList>
            <consortium name="Pathogen Informatics"/>
        </authorList>
    </citation>
    <scope>NUCLEOTIDE SEQUENCE [LARGE SCALE GENOMIC DNA]</scope>
</reference>
<sequence length="48" mass="5436">MQRNRWLLVLWYGVSVLLFIAGCVTLAMGSVRLAAETRVEGLRISTFH</sequence>
<dbReference type="WBParaSite" id="ASIM_0000944901-mRNA-1">
    <property type="protein sequence ID" value="ASIM_0000944901-mRNA-1"/>
    <property type="gene ID" value="ASIM_0000944901"/>
</dbReference>
<evidence type="ECO:0000313" key="3">
    <source>
        <dbReference type="WBParaSite" id="ASIM_0000944901-mRNA-1"/>
    </source>
</evidence>
<keyword evidence="2" id="KW-1185">Reference proteome</keyword>
<dbReference type="AlphaFoldDB" id="A0A0M3JP56"/>
<dbReference type="PROSITE" id="PS51257">
    <property type="entry name" value="PROKAR_LIPOPROTEIN"/>
    <property type="match status" value="1"/>
</dbReference>
<protein>
    <submittedName>
        <fullName evidence="3">Electron transporter RnfG</fullName>
    </submittedName>
</protein>
<accession>A0A0M3JP56</accession>
<evidence type="ECO:0000313" key="1">
    <source>
        <dbReference type="EMBL" id="VDK37570.1"/>
    </source>
</evidence>
<reference evidence="3" key="1">
    <citation type="submission" date="2017-02" db="UniProtKB">
        <authorList>
            <consortium name="WormBaseParasite"/>
        </authorList>
    </citation>
    <scope>IDENTIFICATION</scope>
</reference>
<dbReference type="Proteomes" id="UP000267096">
    <property type="component" value="Unassembled WGS sequence"/>
</dbReference>
<name>A0A0M3JP56_ANISI</name>
<evidence type="ECO:0000313" key="2">
    <source>
        <dbReference type="Proteomes" id="UP000267096"/>
    </source>
</evidence>
<proteinExistence type="predicted"/>
<gene>
    <name evidence="1" type="ORF">ASIM_LOCUS9193</name>
</gene>
<organism evidence="3">
    <name type="scientific">Anisakis simplex</name>
    <name type="common">Herring worm</name>
    <dbReference type="NCBI Taxonomy" id="6269"/>
    <lineage>
        <taxon>Eukaryota</taxon>
        <taxon>Metazoa</taxon>
        <taxon>Ecdysozoa</taxon>
        <taxon>Nematoda</taxon>
        <taxon>Chromadorea</taxon>
        <taxon>Rhabditida</taxon>
        <taxon>Spirurina</taxon>
        <taxon>Ascaridomorpha</taxon>
        <taxon>Ascaridoidea</taxon>
        <taxon>Anisakidae</taxon>
        <taxon>Anisakis</taxon>
        <taxon>Anisakis simplex complex</taxon>
    </lineage>
</organism>
<dbReference type="EMBL" id="UYRR01027268">
    <property type="protein sequence ID" value="VDK37570.1"/>
    <property type="molecule type" value="Genomic_DNA"/>
</dbReference>